<feature type="region of interest" description="Disordered" evidence="1">
    <location>
        <begin position="1"/>
        <end position="29"/>
    </location>
</feature>
<reference evidence="2" key="2">
    <citation type="submission" date="2011-03" db="EMBL/GenBank/DDBJ databases">
        <title>Annotation of Magnaporthe poae ATCC 64411.</title>
        <authorList>
            <person name="Ma L.-J."/>
            <person name="Dead R."/>
            <person name="Young S.K."/>
            <person name="Zeng Q."/>
            <person name="Gargeya S."/>
            <person name="Fitzgerald M."/>
            <person name="Haas B."/>
            <person name="Abouelleil A."/>
            <person name="Alvarado L."/>
            <person name="Arachchi H.M."/>
            <person name="Berlin A."/>
            <person name="Brown A."/>
            <person name="Chapman S.B."/>
            <person name="Chen Z."/>
            <person name="Dunbar C."/>
            <person name="Freedman E."/>
            <person name="Gearin G."/>
            <person name="Gellesch M."/>
            <person name="Goldberg J."/>
            <person name="Griggs A."/>
            <person name="Gujja S."/>
            <person name="Heiman D."/>
            <person name="Howarth C."/>
            <person name="Larson L."/>
            <person name="Lui A."/>
            <person name="MacDonald P.J.P."/>
            <person name="Mehta T."/>
            <person name="Montmayeur A."/>
            <person name="Murphy C."/>
            <person name="Neiman D."/>
            <person name="Pearson M."/>
            <person name="Priest M."/>
            <person name="Roberts A."/>
            <person name="Saif S."/>
            <person name="Shea T."/>
            <person name="Shenoy N."/>
            <person name="Sisk P."/>
            <person name="Stolte C."/>
            <person name="Sykes S."/>
            <person name="Yandava C."/>
            <person name="Wortman J."/>
            <person name="Nusbaum C."/>
            <person name="Birren B."/>
        </authorList>
    </citation>
    <scope>NUCLEOTIDE SEQUENCE</scope>
    <source>
        <strain evidence="2">ATCC 64411</strain>
    </source>
</reference>
<reference evidence="2" key="1">
    <citation type="submission" date="2010-05" db="EMBL/GenBank/DDBJ databases">
        <title>The Genome Sequence of Magnaporthe poae strain ATCC 64411.</title>
        <authorList>
            <consortium name="The Broad Institute Genome Sequencing Platform"/>
            <consortium name="Broad Institute Genome Sequencing Center for Infectious Disease"/>
            <person name="Ma L.-J."/>
            <person name="Dead R."/>
            <person name="Young S."/>
            <person name="Zeng Q."/>
            <person name="Koehrsen M."/>
            <person name="Alvarado L."/>
            <person name="Berlin A."/>
            <person name="Chapman S.B."/>
            <person name="Chen Z."/>
            <person name="Freedman E."/>
            <person name="Gellesch M."/>
            <person name="Goldberg J."/>
            <person name="Griggs A."/>
            <person name="Gujja S."/>
            <person name="Heilman E.R."/>
            <person name="Heiman D."/>
            <person name="Hepburn T."/>
            <person name="Howarth C."/>
            <person name="Jen D."/>
            <person name="Larson L."/>
            <person name="Mehta T."/>
            <person name="Neiman D."/>
            <person name="Pearson M."/>
            <person name="Roberts A."/>
            <person name="Saif S."/>
            <person name="Shea T."/>
            <person name="Shenoy N."/>
            <person name="Sisk P."/>
            <person name="Stolte C."/>
            <person name="Sykes S."/>
            <person name="Walk T."/>
            <person name="White J."/>
            <person name="Yandava C."/>
            <person name="Haas B."/>
            <person name="Nusbaum C."/>
            <person name="Birren B."/>
        </authorList>
    </citation>
    <scope>NUCLEOTIDE SEQUENCE</scope>
    <source>
        <strain evidence="2">ATCC 64411</strain>
    </source>
</reference>
<proteinExistence type="predicted"/>
<accession>A0A0H2TVG7</accession>
<organism evidence="2">
    <name type="scientific">Magnaporthiopsis poae (strain ATCC 64411 / 73-15)</name>
    <name type="common">Kentucky bluegrass fungus</name>
    <name type="synonym">Magnaporthe poae</name>
    <dbReference type="NCBI Taxonomy" id="644358"/>
    <lineage>
        <taxon>Eukaryota</taxon>
        <taxon>Fungi</taxon>
        <taxon>Dikarya</taxon>
        <taxon>Ascomycota</taxon>
        <taxon>Pezizomycotina</taxon>
        <taxon>Sordariomycetes</taxon>
        <taxon>Sordariomycetidae</taxon>
        <taxon>Magnaporthales</taxon>
        <taxon>Magnaporthaceae</taxon>
        <taxon>Magnaporthiopsis</taxon>
    </lineage>
</organism>
<protein>
    <submittedName>
        <fullName evidence="2">Uncharacterized protein</fullName>
    </submittedName>
</protein>
<sequence length="203" mass="22724">SVKGFRCGGRHTNTAQHSLASRPPVRPRPSLDLARTGSACAVRVRLTAQHFFVRPASSPPRLSLSHYAFWGRAYTAALAACRSELSFRIVVFFLFSYLRRGLGQSLFRCFSLQWMEQHQRWPCRRSVGSVGPFSFFFFFSSSPAYPPCAVPAPVPYTVHISTPTYIRPHPVLPGSAVCCGLRVAVTRMGMGMDQRRKEGPQSW</sequence>
<evidence type="ECO:0000256" key="1">
    <source>
        <dbReference type="SAM" id="MobiDB-lite"/>
    </source>
</evidence>
<dbReference type="EMBL" id="GL876966">
    <property type="protein sequence ID" value="KLU81354.1"/>
    <property type="molecule type" value="Genomic_DNA"/>
</dbReference>
<evidence type="ECO:0000313" key="2">
    <source>
        <dbReference type="EMBL" id="KLU81354.1"/>
    </source>
</evidence>
<feature type="non-terminal residue" evidence="2">
    <location>
        <position position="1"/>
    </location>
</feature>
<dbReference type="VEuPathDB" id="FungiDB:MAPG_00444"/>
<dbReference type="AlphaFoldDB" id="A0A0H2TVG7"/>
<name>A0A0H2TVG7_MAGP6</name>
<gene>
    <name evidence="2" type="ORF">MAPG_00444</name>
</gene>